<protein>
    <recommendedName>
        <fullName evidence="1">DUF2268 domain-containing protein</fullName>
    </recommendedName>
</protein>
<reference evidence="2" key="3">
    <citation type="journal article" date="2018" name="Nature">
        <title>A major lineage of non-tailed dsDNA viruses as unrecognized killers of marine bacteria.</title>
        <authorList>
            <person name="Kauffman K.M."/>
            <person name="Hussain F.A."/>
            <person name="Yang J."/>
            <person name="Arevalo P."/>
            <person name="Brown J.M."/>
            <person name="Chang W.K."/>
            <person name="VanInsberghe D."/>
            <person name="Elsherbini J."/>
            <person name="Sharma R.S."/>
            <person name="Cutler M.B."/>
            <person name="Kelly L."/>
            <person name="Polz M.F."/>
        </authorList>
    </citation>
    <scope>NUCLEOTIDE SEQUENCE</scope>
    <source>
        <strain evidence="2">10N.261.52.F7</strain>
    </source>
</reference>
<dbReference type="EMBL" id="MCXM01000078">
    <property type="protein sequence ID" value="PMK39684.1"/>
    <property type="molecule type" value="Genomic_DNA"/>
</dbReference>
<dbReference type="Pfam" id="PF10026">
    <property type="entry name" value="DUF2268"/>
    <property type="match status" value="1"/>
</dbReference>
<organism evidence="2">
    <name type="scientific">Vibrio lentus</name>
    <dbReference type="NCBI Taxonomy" id="136468"/>
    <lineage>
        <taxon>Bacteria</taxon>
        <taxon>Pseudomonadati</taxon>
        <taxon>Pseudomonadota</taxon>
        <taxon>Gammaproteobacteria</taxon>
        <taxon>Vibrionales</taxon>
        <taxon>Vibrionaceae</taxon>
        <taxon>Vibrio</taxon>
    </lineage>
</organism>
<dbReference type="RefSeq" id="WP_102279965.1">
    <property type="nucleotide sequence ID" value="NZ_JAJGZN020000001.1"/>
</dbReference>
<reference key="1">
    <citation type="submission" date="2016-07" db="EMBL/GenBank/DDBJ databases">
        <title>Nontailed viruses are major unrecognized killers of bacteria in the ocean.</title>
        <authorList>
            <person name="Kauffman K."/>
            <person name="Hussain F."/>
            <person name="Yang J."/>
            <person name="Arevalo P."/>
            <person name="Brown J."/>
            <person name="Cutler M."/>
            <person name="Kelly L."/>
            <person name="Polz M.F."/>
        </authorList>
    </citation>
    <scope>NUCLEOTIDE SEQUENCE [LARGE SCALE GENOMIC DNA]</scope>
    <source>
        <strain>10N.261.52.F7</strain>
    </source>
</reference>
<name>A0AB36XH91_9VIBR</name>
<accession>A0AB36XH91</accession>
<dbReference type="InterPro" id="IPR018728">
    <property type="entry name" value="DUF2268"/>
</dbReference>
<gene>
    <name evidence="2" type="ORF">BCT99_08855</name>
</gene>
<evidence type="ECO:0000259" key="1">
    <source>
        <dbReference type="Pfam" id="PF10026"/>
    </source>
</evidence>
<comment type="caution">
    <text evidence="2">The sequence shown here is derived from an EMBL/GenBank/DDBJ whole genome shotgun (WGS) entry which is preliminary data.</text>
</comment>
<sequence length="213" mass="23832">MSVNITILDATGKLAKYEKFLMSQLDMAVEVIGSHIEISDLDVTVSPFSNEKVSPFGIGGYALSAHRVEVFLDVSRDDIEDIVENELVAVLGHEINHALRKSHGHKNSTLLDNLVMEGLACHFESVLNNGGVSSMFVDIQDEDWIPIYQRMKPFLESSSFPFEQMFLGTKLDEYPRYAGYWVGYNLVTQYLSRVNTNISDIVALDSSSFVEAI</sequence>
<dbReference type="AlphaFoldDB" id="A0AB36XH91"/>
<feature type="domain" description="DUF2268" evidence="1">
    <location>
        <begin position="69"/>
        <end position="210"/>
    </location>
</feature>
<reference evidence="2" key="2">
    <citation type="submission" date="2016-07" db="EMBL/GenBank/DDBJ databases">
        <authorList>
            <person name="Kauffman K."/>
            <person name="Arevalo P."/>
            <person name="Polz M.F."/>
        </authorList>
    </citation>
    <scope>NUCLEOTIDE SEQUENCE</scope>
    <source>
        <strain evidence="2">10N.261.52.F7</strain>
    </source>
</reference>
<evidence type="ECO:0000313" key="2">
    <source>
        <dbReference type="EMBL" id="PMK39684.1"/>
    </source>
</evidence>
<proteinExistence type="predicted"/>